<dbReference type="PANTHER" id="PTHR31672">
    <property type="entry name" value="BNACNNG10540D PROTEIN"/>
    <property type="match status" value="1"/>
</dbReference>
<evidence type="ECO:0000313" key="3">
    <source>
        <dbReference type="Proteomes" id="UP000712281"/>
    </source>
</evidence>
<evidence type="ECO:0000313" key="2">
    <source>
        <dbReference type="EMBL" id="KAF2569273.1"/>
    </source>
</evidence>
<dbReference type="Proteomes" id="UP000712281">
    <property type="component" value="Unassembled WGS sequence"/>
</dbReference>
<proteinExistence type="predicted"/>
<dbReference type="InterPro" id="IPR050796">
    <property type="entry name" value="SCF_F-box_component"/>
</dbReference>
<dbReference type="SMART" id="SM00256">
    <property type="entry name" value="FBOX"/>
    <property type="match status" value="1"/>
</dbReference>
<dbReference type="InterPro" id="IPR006527">
    <property type="entry name" value="F-box-assoc_dom_typ1"/>
</dbReference>
<dbReference type="Pfam" id="PF00646">
    <property type="entry name" value="F-box"/>
    <property type="match status" value="1"/>
</dbReference>
<name>A0A8S9IIX7_BRACR</name>
<organism evidence="2 3">
    <name type="scientific">Brassica cretica</name>
    <name type="common">Mustard</name>
    <dbReference type="NCBI Taxonomy" id="69181"/>
    <lineage>
        <taxon>Eukaryota</taxon>
        <taxon>Viridiplantae</taxon>
        <taxon>Streptophyta</taxon>
        <taxon>Embryophyta</taxon>
        <taxon>Tracheophyta</taxon>
        <taxon>Spermatophyta</taxon>
        <taxon>Magnoliopsida</taxon>
        <taxon>eudicotyledons</taxon>
        <taxon>Gunneridae</taxon>
        <taxon>Pentapetalae</taxon>
        <taxon>rosids</taxon>
        <taxon>malvids</taxon>
        <taxon>Brassicales</taxon>
        <taxon>Brassicaceae</taxon>
        <taxon>Brassiceae</taxon>
        <taxon>Brassica</taxon>
    </lineage>
</organism>
<dbReference type="Pfam" id="PF07734">
    <property type="entry name" value="FBA_1"/>
    <property type="match status" value="1"/>
</dbReference>
<comment type="caution">
    <text evidence="2">The sequence shown here is derived from an EMBL/GenBank/DDBJ whole genome shotgun (WGS) entry which is preliminary data.</text>
</comment>
<dbReference type="PROSITE" id="PS50181">
    <property type="entry name" value="FBOX"/>
    <property type="match status" value="1"/>
</dbReference>
<dbReference type="AlphaFoldDB" id="A0A8S9IIX7"/>
<evidence type="ECO:0000259" key="1">
    <source>
        <dbReference type="PROSITE" id="PS50181"/>
    </source>
</evidence>
<gene>
    <name evidence="2" type="ORF">F2Q68_00024484</name>
</gene>
<dbReference type="InterPro" id="IPR001810">
    <property type="entry name" value="F-box_dom"/>
</dbReference>
<protein>
    <recommendedName>
        <fullName evidence="1">F-box domain-containing protein</fullName>
    </recommendedName>
</protein>
<dbReference type="InterPro" id="IPR036047">
    <property type="entry name" value="F-box-like_dom_sf"/>
</dbReference>
<dbReference type="Gene3D" id="1.20.1280.50">
    <property type="match status" value="1"/>
</dbReference>
<dbReference type="EMBL" id="QGKW02001911">
    <property type="protein sequence ID" value="KAF2569273.1"/>
    <property type="molecule type" value="Genomic_DNA"/>
</dbReference>
<reference evidence="2" key="1">
    <citation type="submission" date="2019-12" db="EMBL/GenBank/DDBJ databases">
        <title>Genome sequencing and annotation of Brassica cretica.</title>
        <authorList>
            <person name="Studholme D.J."/>
            <person name="Sarris P.F."/>
        </authorList>
    </citation>
    <scope>NUCLEOTIDE SEQUENCE</scope>
    <source>
        <strain evidence="2">PFS-001/15</strain>
        <tissue evidence="2">Leaf</tissue>
    </source>
</reference>
<accession>A0A8S9IIX7</accession>
<dbReference type="CDD" id="cd22157">
    <property type="entry name" value="F-box_AtFBW1-like"/>
    <property type="match status" value="1"/>
</dbReference>
<dbReference type="SUPFAM" id="SSF81383">
    <property type="entry name" value="F-box domain"/>
    <property type="match status" value="1"/>
</dbReference>
<feature type="domain" description="F-box" evidence="1">
    <location>
        <begin position="5"/>
        <end position="51"/>
    </location>
</feature>
<sequence length="209" mass="23633">MTTNLMLLSDLPDELEAEILSKVPAKSLVKLKTTCKGWYCLFRDPKFIEKNKKLGKAVRESMLLYSFRVYSISEDLHGIYRSGVEPSIKFTGGKLISVKFLISKIFHLEGLILCCNKWNTRLAVWNPECLEIECEDETYALLMLNLRFTKSVDTLIYKTGKALKGRKHDEGMMISDTSGFAIPELHCVAGFGSAPLPYSDQLSSLSSYR</sequence>
<dbReference type="PANTHER" id="PTHR31672:SF13">
    <property type="entry name" value="F-BOX PROTEIN CPR30-LIKE"/>
    <property type="match status" value="1"/>
</dbReference>